<reference evidence="1 2" key="1">
    <citation type="submission" date="2021-06" db="EMBL/GenBank/DDBJ databases">
        <authorList>
            <person name="Palmer J.M."/>
        </authorList>
    </citation>
    <scope>NUCLEOTIDE SEQUENCE [LARGE SCALE GENOMIC DNA]</scope>
    <source>
        <strain evidence="2">if_2019</strain>
        <tissue evidence="1">Muscle</tissue>
    </source>
</reference>
<protein>
    <submittedName>
        <fullName evidence="1">Uncharacterized protein</fullName>
    </submittedName>
</protein>
<evidence type="ECO:0000313" key="2">
    <source>
        <dbReference type="Proteomes" id="UP001482620"/>
    </source>
</evidence>
<dbReference type="EMBL" id="JAHRIQ010023963">
    <property type="protein sequence ID" value="MEQ2228629.1"/>
    <property type="molecule type" value="Genomic_DNA"/>
</dbReference>
<organism evidence="1 2">
    <name type="scientific">Ilyodon furcidens</name>
    <name type="common">goldbreast splitfin</name>
    <dbReference type="NCBI Taxonomy" id="33524"/>
    <lineage>
        <taxon>Eukaryota</taxon>
        <taxon>Metazoa</taxon>
        <taxon>Chordata</taxon>
        <taxon>Craniata</taxon>
        <taxon>Vertebrata</taxon>
        <taxon>Euteleostomi</taxon>
        <taxon>Actinopterygii</taxon>
        <taxon>Neopterygii</taxon>
        <taxon>Teleostei</taxon>
        <taxon>Neoteleostei</taxon>
        <taxon>Acanthomorphata</taxon>
        <taxon>Ovalentaria</taxon>
        <taxon>Atherinomorphae</taxon>
        <taxon>Cyprinodontiformes</taxon>
        <taxon>Goodeidae</taxon>
        <taxon>Ilyodon</taxon>
    </lineage>
</organism>
<keyword evidence="2" id="KW-1185">Reference proteome</keyword>
<proteinExistence type="predicted"/>
<gene>
    <name evidence="1" type="ORF">ILYODFUR_010766</name>
</gene>
<comment type="caution">
    <text evidence="1">The sequence shown here is derived from an EMBL/GenBank/DDBJ whole genome shotgun (WGS) entry which is preliminary data.</text>
</comment>
<evidence type="ECO:0000313" key="1">
    <source>
        <dbReference type="EMBL" id="MEQ2228629.1"/>
    </source>
</evidence>
<accession>A0ABV0T830</accession>
<sequence>MDSRLVLACEAVPTISLSDSHPPDIAGADVAAVDNGIAGISEGRIIRPTIEDTEAGILLRVVSAPPVDTPPADTPLAFQSREI</sequence>
<dbReference type="Proteomes" id="UP001482620">
    <property type="component" value="Unassembled WGS sequence"/>
</dbReference>
<name>A0ABV0T830_9TELE</name>